<protein>
    <submittedName>
        <fullName evidence="1">Predicted nuclease of the RNAse H fold, HicB family</fullName>
    </submittedName>
</protein>
<dbReference type="GO" id="GO:0006355">
    <property type="term" value="P:regulation of DNA-templated transcription"/>
    <property type="evidence" value="ECO:0007669"/>
    <property type="project" value="InterPro"/>
</dbReference>
<dbReference type="Proteomes" id="UP000219563">
    <property type="component" value="Unassembled WGS sequence"/>
</dbReference>
<dbReference type="InterPro" id="IPR013321">
    <property type="entry name" value="Arc_rbn_hlx_hlx"/>
</dbReference>
<dbReference type="RefSeq" id="WP_090481101.1">
    <property type="nucleotide sequence ID" value="NZ_OBMR01000004.1"/>
</dbReference>
<proteinExistence type="predicted"/>
<evidence type="ECO:0000313" key="1">
    <source>
        <dbReference type="EMBL" id="SOB98620.1"/>
    </source>
</evidence>
<dbReference type="Pfam" id="PF05534">
    <property type="entry name" value="HicB"/>
    <property type="match status" value="1"/>
</dbReference>
<dbReference type="SUPFAM" id="SSF143100">
    <property type="entry name" value="TTHA1013/TTHA0281-like"/>
    <property type="match status" value="1"/>
</dbReference>
<name>A0A285RVQ2_9FIRM</name>
<gene>
    <name evidence="1" type="ORF">SAMN02910411_1505</name>
</gene>
<dbReference type="SUPFAM" id="SSF47598">
    <property type="entry name" value="Ribbon-helix-helix"/>
    <property type="match status" value="1"/>
</dbReference>
<dbReference type="EMBL" id="OBMR01000004">
    <property type="protein sequence ID" value="SOB98620.1"/>
    <property type="molecule type" value="Genomic_DNA"/>
</dbReference>
<dbReference type="InterPro" id="IPR010985">
    <property type="entry name" value="Ribbon_hlx_hlx"/>
</dbReference>
<accession>A0A285RVQ2</accession>
<dbReference type="InterPro" id="IPR008651">
    <property type="entry name" value="Uncharacterised_HicB"/>
</dbReference>
<sequence length="117" mass="13394">MKSDMMKYKGYRATVGYDSRDNIFIGKVFGIKDSLNFHGSSIEELENSFHDSIDNYLEICEKYGKVPEKEFSGTFNVRTSPEIHEKASVYAAENGCTLNQVVTMAMELFLRKKTMKI</sequence>
<dbReference type="InterPro" id="IPR035069">
    <property type="entry name" value="TTHA1013/TTHA0281-like"/>
</dbReference>
<dbReference type="AlphaFoldDB" id="A0A285RVQ2"/>
<evidence type="ECO:0000313" key="2">
    <source>
        <dbReference type="Proteomes" id="UP000219563"/>
    </source>
</evidence>
<reference evidence="1 2" key="1">
    <citation type="submission" date="2017-08" db="EMBL/GenBank/DDBJ databases">
        <authorList>
            <person name="de Groot N.N."/>
        </authorList>
    </citation>
    <scope>NUCLEOTIDE SEQUENCE [LARGE SCALE GENOMIC DNA]</scope>
    <source>
        <strain evidence="1 2">DSM 9787</strain>
    </source>
</reference>
<organism evidence="1 2">
    <name type="scientific">Pseudobutyrivibrio ruminis DSM 9787</name>
    <dbReference type="NCBI Taxonomy" id="1123011"/>
    <lineage>
        <taxon>Bacteria</taxon>
        <taxon>Bacillati</taxon>
        <taxon>Bacillota</taxon>
        <taxon>Clostridia</taxon>
        <taxon>Lachnospirales</taxon>
        <taxon>Lachnospiraceae</taxon>
        <taxon>Pseudobutyrivibrio</taxon>
    </lineage>
</organism>
<dbReference type="Gene3D" id="1.10.1220.10">
    <property type="entry name" value="Met repressor-like"/>
    <property type="match status" value="1"/>
</dbReference>